<sequence>GRAEKEYIRWRRQSTKYELAYIYYKAIKMNLLDLPDEILVFILKKMNVVDTLYRQSAIHDRLDRLLFDHLYVDELDFTIKSWDNSISPMNDLIIDRVCEQILPHIHDKVRKLIVEPSAVARVLHAVDFPNVSSLSLMNFSTKILIEHLIQNRNRLKVLLEKMTHLHVYLIDDIGNDFNLFELIISQSKSLLELTFHQSSQISDRDISISQFSSTNSSTLTKLNIELKTFDDCLFLLDGRFPSLSHYIVYIEEISSNLSSIDNRDNFSQLKSFSLTSYKQTYAYDDLLVPFLQRMLNLEELHLSVSVTKRDASTVVDGNHLQTNILTHLSQLKRFHFSIHTSLYRLNHDVENQIAYPSNDQLQQQVRSYVHECSANNIYRCHVYSIPYQFKVFLRLSSTFTTDMFINVRTLVIYDTISWDYHFFHKVSKCFPFIKTLMICNSSAKKIFEEYPIVTFNRLIDLDLRLTHITYIQQLLCNRYTHLPRFCKLHIYYEQLMLLTNNFTSDPNQFNCAQIKSLSINECFVRSENFSQFFPLLE</sequence>
<feature type="non-terminal residue" evidence="2">
    <location>
        <position position="1"/>
    </location>
</feature>
<comment type="caution">
    <text evidence="2">The sequence shown here is derived from an EMBL/GenBank/DDBJ whole genome shotgun (WGS) entry which is preliminary data.</text>
</comment>
<evidence type="ECO:0000313" key="3">
    <source>
        <dbReference type="Proteomes" id="UP000663828"/>
    </source>
</evidence>
<dbReference type="Proteomes" id="UP000663828">
    <property type="component" value="Unassembled WGS sequence"/>
</dbReference>
<evidence type="ECO:0000259" key="1">
    <source>
        <dbReference type="PROSITE" id="PS50181"/>
    </source>
</evidence>
<feature type="domain" description="F-box" evidence="1">
    <location>
        <begin position="28"/>
        <end position="75"/>
    </location>
</feature>
<dbReference type="InterPro" id="IPR001810">
    <property type="entry name" value="F-box_dom"/>
</dbReference>
<evidence type="ECO:0000313" key="2">
    <source>
        <dbReference type="EMBL" id="CAF1565030.1"/>
    </source>
</evidence>
<dbReference type="EMBL" id="CAJNOR010005502">
    <property type="protein sequence ID" value="CAF1565030.1"/>
    <property type="molecule type" value="Genomic_DNA"/>
</dbReference>
<proteinExistence type="predicted"/>
<accession>A0A815Y3W7</accession>
<organism evidence="2 3">
    <name type="scientific">Adineta ricciae</name>
    <name type="common">Rotifer</name>
    <dbReference type="NCBI Taxonomy" id="249248"/>
    <lineage>
        <taxon>Eukaryota</taxon>
        <taxon>Metazoa</taxon>
        <taxon>Spiralia</taxon>
        <taxon>Gnathifera</taxon>
        <taxon>Rotifera</taxon>
        <taxon>Eurotatoria</taxon>
        <taxon>Bdelloidea</taxon>
        <taxon>Adinetida</taxon>
        <taxon>Adinetidae</taxon>
        <taxon>Adineta</taxon>
    </lineage>
</organism>
<dbReference type="PROSITE" id="PS50181">
    <property type="entry name" value="FBOX"/>
    <property type="match status" value="1"/>
</dbReference>
<gene>
    <name evidence="2" type="ORF">XAT740_LOCUS43955</name>
</gene>
<name>A0A815Y3W7_ADIRI</name>
<protein>
    <recommendedName>
        <fullName evidence="1">F-box domain-containing protein</fullName>
    </recommendedName>
</protein>
<dbReference type="AlphaFoldDB" id="A0A815Y3W7"/>
<reference evidence="2" key="1">
    <citation type="submission" date="2021-02" db="EMBL/GenBank/DDBJ databases">
        <authorList>
            <person name="Nowell W R."/>
        </authorList>
    </citation>
    <scope>NUCLEOTIDE SEQUENCE</scope>
</reference>
<keyword evidence="3" id="KW-1185">Reference proteome</keyword>